<gene>
    <name evidence="2" type="ORF">PINE0816_LOCUS18160</name>
</gene>
<dbReference type="CDD" id="cd04645">
    <property type="entry name" value="LbH_gamma_CA_like"/>
    <property type="match status" value="1"/>
</dbReference>
<evidence type="ECO:0000313" key="2">
    <source>
        <dbReference type="EMBL" id="CAD8422004.1"/>
    </source>
</evidence>
<evidence type="ECO:0000256" key="1">
    <source>
        <dbReference type="SAM" id="MobiDB-lite"/>
    </source>
</evidence>
<dbReference type="InterPro" id="IPR001451">
    <property type="entry name" value="Hexapep"/>
</dbReference>
<dbReference type="Gene3D" id="2.160.10.10">
    <property type="entry name" value="Hexapeptide repeat proteins"/>
    <property type="match status" value="1"/>
</dbReference>
<sequence>MISVGPRIVNIASNAIRKVGIALDSLGASLEVAKYSERLVPSTRFVAVDGIGPTTSPYAAFVAPNASLIGDVTIGKDTSVWYGATVRGDVQKITIGDNCSIGDRSVLHVVKIQGDFPIIIGNGVTVGPGAIIHGATLENNVMVGAGAQVLDGSVVEKGAIIEPGSVVTPGTRVKRNTLWAGSPAKMLRDLGKEELKASIQTTEDNIGLAYIHAEECAKPQNQLHDEELQHEDDEVRDPEYVFQQRKPGEKVDDNDVLGIGSPGIIFDNALSAPEKWAEAQNKVMREHDEKQKENKEKKENA</sequence>
<dbReference type="Pfam" id="PF14602">
    <property type="entry name" value="Hexapep_2"/>
    <property type="match status" value="1"/>
</dbReference>
<dbReference type="PANTHER" id="PTHR13061:SF29">
    <property type="entry name" value="GAMMA CARBONIC ANHYDRASE-LIKE 1, MITOCHONDRIAL-RELATED"/>
    <property type="match status" value="1"/>
</dbReference>
<dbReference type="InterPro" id="IPR047324">
    <property type="entry name" value="LbH_gamma_CA-like"/>
</dbReference>
<protein>
    <recommendedName>
        <fullName evidence="3">Gamma carbonic anhydrase</fullName>
    </recommendedName>
</protein>
<proteinExistence type="predicted"/>
<dbReference type="PANTHER" id="PTHR13061">
    <property type="entry name" value="DYNACTIN SUBUNIT P25"/>
    <property type="match status" value="1"/>
</dbReference>
<dbReference type="EMBL" id="HBEL01039138">
    <property type="protein sequence ID" value="CAD8422004.1"/>
    <property type="molecule type" value="Transcribed_RNA"/>
</dbReference>
<feature type="region of interest" description="Disordered" evidence="1">
    <location>
        <begin position="276"/>
        <end position="301"/>
    </location>
</feature>
<reference evidence="2" key="1">
    <citation type="submission" date="2021-01" db="EMBL/GenBank/DDBJ databases">
        <authorList>
            <person name="Corre E."/>
            <person name="Pelletier E."/>
            <person name="Niang G."/>
            <person name="Scheremetjew M."/>
            <person name="Finn R."/>
            <person name="Kale V."/>
            <person name="Holt S."/>
            <person name="Cochrane G."/>
            <person name="Meng A."/>
            <person name="Brown T."/>
            <person name="Cohen L."/>
        </authorList>
    </citation>
    <scope>NUCLEOTIDE SEQUENCE</scope>
    <source>
        <strain evidence="2">CCAP1064/1</strain>
    </source>
</reference>
<accession>A0A7S0CH57</accession>
<dbReference type="Pfam" id="PF00132">
    <property type="entry name" value="Hexapep"/>
    <property type="match status" value="1"/>
</dbReference>
<evidence type="ECO:0008006" key="3">
    <source>
        <dbReference type="Google" id="ProtNLM"/>
    </source>
</evidence>
<dbReference type="SUPFAM" id="SSF51161">
    <property type="entry name" value="Trimeric LpxA-like enzymes"/>
    <property type="match status" value="1"/>
</dbReference>
<name>A0A7S0CH57_9STRA</name>
<dbReference type="InterPro" id="IPR050484">
    <property type="entry name" value="Transf_Hexapept/Carb_Anhydrase"/>
</dbReference>
<feature type="compositionally biased region" description="Basic and acidic residues" evidence="1">
    <location>
        <begin position="283"/>
        <end position="301"/>
    </location>
</feature>
<organism evidence="2">
    <name type="scientific">Proboscia inermis</name>
    <dbReference type="NCBI Taxonomy" id="420281"/>
    <lineage>
        <taxon>Eukaryota</taxon>
        <taxon>Sar</taxon>
        <taxon>Stramenopiles</taxon>
        <taxon>Ochrophyta</taxon>
        <taxon>Bacillariophyta</taxon>
        <taxon>Coscinodiscophyceae</taxon>
        <taxon>Rhizosoleniophycidae</taxon>
        <taxon>Rhizosoleniales</taxon>
        <taxon>Rhizosoleniaceae</taxon>
        <taxon>Proboscia</taxon>
    </lineage>
</organism>
<dbReference type="InterPro" id="IPR011004">
    <property type="entry name" value="Trimer_LpxA-like_sf"/>
</dbReference>
<dbReference type="AlphaFoldDB" id="A0A7S0CH57"/>